<evidence type="ECO:0000256" key="3">
    <source>
        <dbReference type="ARBA" id="ARBA00022989"/>
    </source>
</evidence>
<sequence length="124" mass="13169">MNLILWVLAFLLAAVFASSGMVKLVTVRDKQIDRTPYVEDFPQVVIRGIGALEILGAFGLLLPALLDVATVLVPLAGAGLAITMVFAALVHTRRGDGIAAALPSILLAIVSTLFAWLRFGPYPL</sequence>
<dbReference type="RefSeq" id="WP_089063971.1">
    <property type="nucleotide sequence ID" value="NZ_CP022316.1"/>
</dbReference>
<keyword evidence="3 5" id="KW-1133">Transmembrane helix</keyword>
<dbReference type="GO" id="GO:0016020">
    <property type="term" value="C:membrane"/>
    <property type="evidence" value="ECO:0007669"/>
    <property type="project" value="UniProtKB-SubCell"/>
</dbReference>
<keyword evidence="2 5" id="KW-0812">Transmembrane</keyword>
<comment type="subcellular location">
    <subcellularLocation>
        <location evidence="1">Membrane</location>
        <topology evidence="1">Multi-pass membrane protein</topology>
    </subcellularLocation>
</comment>
<dbReference type="KEGG" id="brv:CFK39_01440"/>
<dbReference type="Proteomes" id="UP000198398">
    <property type="component" value="Chromosome"/>
</dbReference>
<name>A0A220UAD6_9MICO</name>
<evidence type="ECO:0000256" key="2">
    <source>
        <dbReference type="ARBA" id="ARBA00022692"/>
    </source>
</evidence>
<evidence type="ECO:0000313" key="6">
    <source>
        <dbReference type="EMBL" id="ASK64723.1"/>
    </source>
</evidence>
<accession>A0A220UAD6</accession>
<keyword evidence="7" id="KW-1185">Reference proteome</keyword>
<organism evidence="6 7">
    <name type="scientific">Brachybacterium avium</name>
    <dbReference type="NCBI Taxonomy" id="2017485"/>
    <lineage>
        <taxon>Bacteria</taxon>
        <taxon>Bacillati</taxon>
        <taxon>Actinomycetota</taxon>
        <taxon>Actinomycetes</taxon>
        <taxon>Micrococcales</taxon>
        <taxon>Dermabacteraceae</taxon>
        <taxon>Brachybacterium</taxon>
    </lineage>
</organism>
<gene>
    <name evidence="6" type="ORF">CFK39_01440</name>
</gene>
<feature type="transmembrane region" description="Helical" evidence="5">
    <location>
        <begin position="41"/>
        <end position="62"/>
    </location>
</feature>
<feature type="transmembrane region" description="Helical" evidence="5">
    <location>
        <begin position="97"/>
        <end position="117"/>
    </location>
</feature>
<keyword evidence="4 5" id="KW-0472">Membrane</keyword>
<evidence type="ECO:0000256" key="1">
    <source>
        <dbReference type="ARBA" id="ARBA00004141"/>
    </source>
</evidence>
<dbReference type="EMBL" id="CP022316">
    <property type="protein sequence ID" value="ASK64723.1"/>
    <property type="molecule type" value="Genomic_DNA"/>
</dbReference>
<dbReference type="OrthoDB" id="3482063at2"/>
<dbReference type="Pfam" id="PF13564">
    <property type="entry name" value="DoxX_2"/>
    <property type="match status" value="1"/>
</dbReference>
<dbReference type="InterPro" id="IPR032808">
    <property type="entry name" value="DoxX"/>
</dbReference>
<evidence type="ECO:0000313" key="7">
    <source>
        <dbReference type="Proteomes" id="UP000198398"/>
    </source>
</evidence>
<reference evidence="7" key="1">
    <citation type="submission" date="2017-07" db="EMBL/GenBank/DDBJ databases">
        <title>Brachybacterium sp. VR2415.</title>
        <authorList>
            <person name="Tak E.J."/>
            <person name="Bae J.-W."/>
        </authorList>
    </citation>
    <scope>NUCLEOTIDE SEQUENCE [LARGE SCALE GENOMIC DNA]</scope>
    <source>
        <strain evidence="7">VR2415</strain>
    </source>
</reference>
<evidence type="ECO:0000256" key="5">
    <source>
        <dbReference type="SAM" id="Phobius"/>
    </source>
</evidence>
<dbReference type="AlphaFoldDB" id="A0A220UAD6"/>
<protein>
    <submittedName>
        <fullName evidence="6">DoxX family protein</fullName>
    </submittedName>
</protein>
<proteinExistence type="predicted"/>
<feature type="transmembrane region" description="Helical" evidence="5">
    <location>
        <begin position="69"/>
        <end position="91"/>
    </location>
</feature>
<evidence type="ECO:0000256" key="4">
    <source>
        <dbReference type="ARBA" id="ARBA00023136"/>
    </source>
</evidence>